<dbReference type="Pfam" id="PF07963">
    <property type="entry name" value="N_methyl"/>
    <property type="match status" value="1"/>
</dbReference>
<keyword evidence="2" id="KW-0488">Methylation</keyword>
<dbReference type="Gene3D" id="3.30.700.10">
    <property type="entry name" value="Glycoprotein, Type 4 Pilin"/>
    <property type="match status" value="1"/>
</dbReference>
<dbReference type="PRINTS" id="PR00813">
    <property type="entry name" value="BCTERIALGSPG"/>
</dbReference>
<dbReference type="GO" id="GO:0015628">
    <property type="term" value="P:protein secretion by the type II secretion system"/>
    <property type="evidence" value="ECO:0007669"/>
    <property type="project" value="InterPro"/>
</dbReference>
<dbReference type="InterPro" id="IPR000983">
    <property type="entry name" value="Bac_GSPG_pilin"/>
</dbReference>
<dbReference type="PROSITE" id="PS00409">
    <property type="entry name" value="PROKAR_NTER_METHYL"/>
    <property type="match status" value="1"/>
</dbReference>
<dbReference type="SUPFAM" id="SSF54523">
    <property type="entry name" value="Pili subunits"/>
    <property type="match status" value="1"/>
</dbReference>
<comment type="subcellular location">
    <subcellularLocation>
        <location evidence="1">Membrane</location>
        <topology evidence="1">Single-pass membrane protein</topology>
    </subcellularLocation>
</comment>
<dbReference type="PANTHER" id="PTHR30093">
    <property type="entry name" value="GENERAL SECRETION PATHWAY PROTEIN G"/>
    <property type="match status" value="1"/>
</dbReference>
<proteinExistence type="predicted"/>
<evidence type="ECO:0000256" key="4">
    <source>
        <dbReference type="ARBA" id="ARBA00022989"/>
    </source>
</evidence>
<feature type="non-terminal residue" evidence="7">
    <location>
        <position position="113"/>
    </location>
</feature>
<dbReference type="InterPro" id="IPR045584">
    <property type="entry name" value="Pilin-like"/>
</dbReference>
<feature type="transmembrane region" description="Helical" evidence="6">
    <location>
        <begin position="6"/>
        <end position="32"/>
    </location>
</feature>
<evidence type="ECO:0000256" key="6">
    <source>
        <dbReference type="SAM" id="Phobius"/>
    </source>
</evidence>
<dbReference type="NCBIfam" id="TIGR02532">
    <property type="entry name" value="IV_pilin_GFxxxE"/>
    <property type="match status" value="1"/>
</dbReference>
<keyword evidence="5 6" id="KW-0472">Membrane</keyword>
<evidence type="ECO:0000256" key="1">
    <source>
        <dbReference type="ARBA" id="ARBA00004167"/>
    </source>
</evidence>
<evidence type="ECO:0000313" key="7">
    <source>
        <dbReference type="EMBL" id="HDQ99015.1"/>
    </source>
</evidence>
<name>A0A7V0T4I4_UNCW3</name>
<evidence type="ECO:0000256" key="2">
    <source>
        <dbReference type="ARBA" id="ARBA00022481"/>
    </source>
</evidence>
<gene>
    <name evidence="7" type="ORF">ENN51_01820</name>
</gene>
<protein>
    <submittedName>
        <fullName evidence="7">Prepilin-type N-terminal cleavage/methylation domain-containing protein</fullName>
    </submittedName>
</protein>
<dbReference type="AlphaFoldDB" id="A0A7V0T4I4"/>
<dbReference type="Proteomes" id="UP000885672">
    <property type="component" value="Unassembled WGS sequence"/>
</dbReference>
<dbReference type="InterPro" id="IPR012902">
    <property type="entry name" value="N_methyl_site"/>
</dbReference>
<dbReference type="EMBL" id="DSBX01000067">
    <property type="protein sequence ID" value="HDQ99015.1"/>
    <property type="molecule type" value="Genomic_DNA"/>
</dbReference>
<dbReference type="GO" id="GO:0016020">
    <property type="term" value="C:membrane"/>
    <property type="evidence" value="ECO:0007669"/>
    <property type="project" value="UniProtKB-SubCell"/>
</dbReference>
<comment type="caution">
    <text evidence="7">The sequence shown here is derived from an EMBL/GenBank/DDBJ whole genome shotgun (WGS) entry which is preliminary data.</text>
</comment>
<dbReference type="PANTHER" id="PTHR30093:SF44">
    <property type="entry name" value="TYPE II SECRETION SYSTEM CORE PROTEIN G"/>
    <property type="match status" value="1"/>
</dbReference>
<dbReference type="GO" id="GO:0015627">
    <property type="term" value="C:type II protein secretion system complex"/>
    <property type="evidence" value="ECO:0007669"/>
    <property type="project" value="InterPro"/>
</dbReference>
<evidence type="ECO:0000256" key="3">
    <source>
        <dbReference type="ARBA" id="ARBA00022692"/>
    </source>
</evidence>
<organism evidence="7">
    <name type="scientific">candidate division WOR-3 bacterium</name>
    <dbReference type="NCBI Taxonomy" id="2052148"/>
    <lineage>
        <taxon>Bacteria</taxon>
        <taxon>Bacteria division WOR-3</taxon>
    </lineage>
</organism>
<keyword evidence="4 6" id="KW-1133">Transmembrane helix</keyword>
<reference evidence="7" key="1">
    <citation type="journal article" date="2020" name="mSystems">
        <title>Genome- and Community-Level Interaction Insights into Carbon Utilization and Element Cycling Functions of Hydrothermarchaeota in Hydrothermal Sediment.</title>
        <authorList>
            <person name="Zhou Z."/>
            <person name="Liu Y."/>
            <person name="Xu W."/>
            <person name="Pan J."/>
            <person name="Luo Z.H."/>
            <person name="Li M."/>
        </authorList>
    </citation>
    <scope>NUCLEOTIDE SEQUENCE [LARGE SCALE GENOMIC DNA]</scope>
    <source>
        <strain evidence="7">SpSt-1182</strain>
    </source>
</reference>
<keyword evidence="3 6" id="KW-0812">Transmembrane</keyword>
<evidence type="ECO:0000256" key="5">
    <source>
        <dbReference type="ARBA" id="ARBA00023136"/>
    </source>
</evidence>
<sequence>MRNKGFTLIELLVVILIIGILLALIIPNFVLFQERARRASVKNNMHVVQTALEAYAVDHWGNYPNEEMEFDDEEAMIRCYFPGGDPFGTEDEPIFGMYPTNPYTGQRYNMEEI</sequence>
<accession>A0A7V0T4I4</accession>